<dbReference type="EMBL" id="CM000843">
    <property type="protein sequence ID" value="KRH33111.1"/>
    <property type="molecule type" value="Genomic_DNA"/>
</dbReference>
<keyword evidence="1" id="KW-0378">Hydrolase</keyword>
<dbReference type="PANTHER" id="PTHR10492:SF93">
    <property type="entry name" value="ATP-DEPENDENT DNA HELICASE"/>
    <property type="match status" value="1"/>
</dbReference>
<dbReference type="InterPro" id="IPR027417">
    <property type="entry name" value="P-loop_NTPase"/>
</dbReference>
<dbReference type="Gramene" id="KRH33111">
    <property type="protein sequence ID" value="KRH33111"/>
    <property type="gene ID" value="GLYMA_10G100500"/>
</dbReference>
<feature type="domain" description="DNA helicase Pif1-like 2B" evidence="3">
    <location>
        <begin position="96"/>
        <end position="142"/>
    </location>
</feature>
<keyword evidence="1" id="KW-0347">Helicase</keyword>
<reference evidence="5" key="2">
    <citation type="submission" date="2018-02" db="UniProtKB">
        <authorList>
            <consortium name="EnsemblPlants"/>
        </authorList>
    </citation>
    <scope>IDENTIFICATION</scope>
    <source>
        <strain evidence="5">Williams 82</strain>
    </source>
</reference>
<dbReference type="STRING" id="3847.A0A0R0HRK4"/>
<dbReference type="SUPFAM" id="SSF52540">
    <property type="entry name" value="P-loop containing nucleoside triphosphate hydrolases"/>
    <property type="match status" value="1"/>
</dbReference>
<dbReference type="GO" id="GO:0016787">
    <property type="term" value="F:hydrolase activity"/>
    <property type="evidence" value="ECO:0007669"/>
    <property type="project" value="UniProtKB-KW"/>
</dbReference>
<keyword evidence="1" id="KW-0233">DNA recombination</keyword>
<proteinExistence type="inferred from homology"/>
<dbReference type="EC" id="5.6.2.3" evidence="1"/>
<keyword evidence="1" id="KW-0234">DNA repair</keyword>
<evidence type="ECO:0000259" key="2">
    <source>
        <dbReference type="Pfam" id="PF05970"/>
    </source>
</evidence>
<keyword evidence="6" id="KW-1185">Reference proteome</keyword>
<evidence type="ECO:0000256" key="1">
    <source>
        <dbReference type="RuleBase" id="RU363044"/>
    </source>
</evidence>
<organism evidence="4">
    <name type="scientific">Glycine max</name>
    <name type="common">Soybean</name>
    <name type="synonym">Glycine hispida</name>
    <dbReference type="NCBI Taxonomy" id="3847"/>
    <lineage>
        <taxon>Eukaryota</taxon>
        <taxon>Viridiplantae</taxon>
        <taxon>Streptophyta</taxon>
        <taxon>Embryophyta</taxon>
        <taxon>Tracheophyta</taxon>
        <taxon>Spermatophyta</taxon>
        <taxon>Magnoliopsida</taxon>
        <taxon>eudicotyledons</taxon>
        <taxon>Gunneridae</taxon>
        <taxon>Pentapetalae</taxon>
        <taxon>rosids</taxon>
        <taxon>fabids</taxon>
        <taxon>Fabales</taxon>
        <taxon>Fabaceae</taxon>
        <taxon>Papilionoideae</taxon>
        <taxon>50 kb inversion clade</taxon>
        <taxon>NPAAA clade</taxon>
        <taxon>indigoferoid/millettioid clade</taxon>
        <taxon>Phaseoleae</taxon>
        <taxon>Glycine</taxon>
        <taxon>Glycine subgen. Soja</taxon>
    </lineage>
</organism>
<feature type="domain" description="DNA helicase Pif1-like DEAD-box helicase" evidence="2">
    <location>
        <begin position="1"/>
        <end position="92"/>
    </location>
</feature>
<gene>
    <name evidence="4" type="ORF">GLYMA_10G100500</name>
</gene>
<dbReference type="AlphaFoldDB" id="A0A0R0HRK4"/>
<dbReference type="GO" id="GO:0006281">
    <property type="term" value="P:DNA repair"/>
    <property type="evidence" value="ECO:0007669"/>
    <property type="project" value="UniProtKB-KW"/>
</dbReference>
<comment type="catalytic activity">
    <reaction evidence="1">
        <text>ATP + H2O = ADP + phosphate + H(+)</text>
        <dbReference type="Rhea" id="RHEA:13065"/>
        <dbReference type="ChEBI" id="CHEBI:15377"/>
        <dbReference type="ChEBI" id="CHEBI:15378"/>
        <dbReference type="ChEBI" id="CHEBI:30616"/>
        <dbReference type="ChEBI" id="CHEBI:43474"/>
        <dbReference type="ChEBI" id="CHEBI:456216"/>
        <dbReference type="EC" id="5.6.2.3"/>
    </reaction>
</comment>
<evidence type="ECO:0000313" key="4">
    <source>
        <dbReference type="EMBL" id="KRH33111.1"/>
    </source>
</evidence>
<dbReference type="Gene3D" id="3.40.50.300">
    <property type="entry name" value="P-loop containing nucleotide triphosphate hydrolases"/>
    <property type="match status" value="1"/>
</dbReference>
<dbReference type="Pfam" id="PF05970">
    <property type="entry name" value="PIF1"/>
    <property type="match status" value="1"/>
</dbReference>
<dbReference type="InterPro" id="IPR010285">
    <property type="entry name" value="DNA_helicase_pif1-like_DEAD"/>
</dbReference>
<dbReference type="GO" id="GO:0005524">
    <property type="term" value="F:ATP binding"/>
    <property type="evidence" value="ECO:0007669"/>
    <property type="project" value="UniProtKB-KW"/>
</dbReference>
<dbReference type="InParanoid" id="A0A0R0HRK4"/>
<name>A0A0R0HRK4_SOYBN</name>
<reference evidence="4 5" key="1">
    <citation type="journal article" date="2010" name="Nature">
        <title>Genome sequence of the palaeopolyploid soybean.</title>
        <authorList>
            <person name="Schmutz J."/>
            <person name="Cannon S.B."/>
            <person name="Schlueter J."/>
            <person name="Ma J."/>
            <person name="Mitros T."/>
            <person name="Nelson W."/>
            <person name="Hyten D.L."/>
            <person name="Song Q."/>
            <person name="Thelen J.J."/>
            <person name="Cheng J."/>
            <person name="Xu D."/>
            <person name="Hellsten U."/>
            <person name="May G.D."/>
            <person name="Yu Y."/>
            <person name="Sakurai T."/>
            <person name="Umezawa T."/>
            <person name="Bhattacharyya M.K."/>
            <person name="Sandhu D."/>
            <person name="Valliyodan B."/>
            <person name="Lindquist E."/>
            <person name="Peto M."/>
            <person name="Grant D."/>
            <person name="Shu S."/>
            <person name="Goodstein D."/>
            <person name="Barry K."/>
            <person name="Futrell-Griggs M."/>
            <person name="Abernathy B."/>
            <person name="Du J."/>
            <person name="Tian Z."/>
            <person name="Zhu L."/>
            <person name="Gill N."/>
            <person name="Joshi T."/>
            <person name="Libault M."/>
            <person name="Sethuraman A."/>
            <person name="Zhang X.-C."/>
            <person name="Shinozaki K."/>
            <person name="Nguyen H.T."/>
            <person name="Wing R.A."/>
            <person name="Cregan P."/>
            <person name="Specht J."/>
            <person name="Grimwood J."/>
            <person name="Rokhsar D."/>
            <person name="Stacey G."/>
            <person name="Shoemaker R.C."/>
            <person name="Jackson S.A."/>
        </authorList>
    </citation>
    <scope>NUCLEOTIDE SEQUENCE</scope>
    <source>
        <strain evidence="5">cv. Williams 82</strain>
        <tissue evidence="4">Callus</tissue>
    </source>
</reference>
<comment type="cofactor">
    <cofactor evidence="1">
        <name>Mg(2+)</name>
        <dbReference type="ChEBI" id="CHEBI:18420"/>
    </cofactor>
</comment>
<dbReference type="InterPro" id="IPR049163">
    <property type="entry name" value="Pif1-like_2B_dom"/>
</dbReference>
<keyword evidence="1" id="KW-0067">ATP-binding</keyword>
<dbReference type="GO" id="GO:0000723">
    <property type="term" value="P:telomere maintenance"/>
    <property type="evidence" value="ECO:0007669"/>
    <property type="project" value="InterPro"/>
</dbReference>
<sequence length="250" mass="28876">MFFLYGFEGIHKTFMWQTLASALRSKRQIVLTLASSEIASLLLPHNSICNIHQGSEHVELLKLTKLIIWDEAPMAHKHCLEVLDKSLRDIIAITPEFLHCLRTSGLPNHQIRLKVGTPIMLLRNLDQSKGLCNGTRLIVTKLVNYVIEAEFMSSEKKWPLHLYTMNVVSYYDILCHDYQQIPNVGLYLPKPICSHGQLYVAISIVRKKNGMKILIHDNEKNPLKTTTNVVFKEVFHFIIFNRFMLIYFGK</sequence>
<protein>
    <recommendedName>
        <fullName evidence="1">ATP-dependent DNA helicase</fullName>
        <ecNumber evidence="1">5.6.2.3</ecNumber>
    </recommendedName>
</protein>
<comment type="similarity">
    <text evidence="1">Belongs to the helicase family.</text>
</comment>
<keyword evidence="1" id="KW-0227">DNA damage</keyword>
<dbReference type="Pfam" id="PF21530">
    <property type="entry name" value="Pif1_2B_dom"/>
    <property type="match status" value="1"/>
</dbReference>
<evidence type="ECO:0000313" key="5">
    <source>
        <dbReference type="EnsemblPlants" id="KRH33111"/>
    </source>
</evidence>
<evidence type="ECO:0000313" key="6">
    <source>
        <dbReference type="Proteomes" id="UP000008827"/>
    </source>
</evidence>
<dbReference type="SMR" id="A0A0R0HRK4"/>
<evidence type="ECO:0000259" key="3">
    <source>
        <dbReference type="Pfam" id="PF21530"/>
    </source>
</evidence>
<accession>A0A0R0HRK4</accession>
<dbReference type="GO" id="GO:0043139">
    <property type="term" value="F:5'-3' DNA helicase activity"/>
    <property type="evidence" value="ECO:0007669"/>
    <property type="project" value="UniProtKB-EC"/>
</dbReference>
<dbReference type="PANTHER" id="PTHR10492">
    <property type="match status" value="1"/>
</dbReference>
<dbReference type="GO" id="GO:0006310">
    <property type="term" value="P:DNA recombination"/>
    <property type="evidence" value="ECO:0007669"/>
    <property type="project" value="UniProtKB-KW"/>
</dbReference>
<dbReference type="EnsemblPlants" id="KRH33111">
    <property type="protein sequence ID" value="KRH33111"/>
    <property type="gene ID" value="GLYMA_10G100500"/>
</dbReference>
<reference evidence="4" key="3">
    <citation type="submission" date="2018-07" db="EMBL/GenBank/DDBJ databases">
        <title>WGS assembly of Glycine max.</title>
        <authorList>
            <person name="Schmutz J."/>
            <person name="Cannon S."/>
            <person name="Schlueter J."/>
            <person name="Ma J."/>
            <person name="Mitros T."/>
            <person name="Nelson W."/>
            <person name="Hyten D."/>
            <person name="Song Q."/>
            <person name="Thelen J."/>
            <person name="Cheng J."/>
            <person name="Xu D."/>
            <person name="Hellsten U."/>
            <person name="May G."/>
            <person name="Yu Y."/>
            <person name="Sakurai T."/>
            <person name="Umezawa T."/>
            <person name="Bhattacharyya M."/>
            <person name="Sandhu D."/>
            <person name="Valliyodan B."/>
            <person name="Lindquist E."/>
            <person name="Peto M."/>
            <person name="Grant D."/>
            <person name="Shu S."/>
            <person name="Goodstein D."/>
            <person name="Barry K."/>
            <person name="Futrell-Griggs M."/>
            <person name="Abernathy B."/>
            <person name="Du J."/>
            <person name="Tian Z."/>
            <person name="Zhu L."/>
            <person name="Gill N."/>
            <person name="Joshi T."/>
            <person name="Libault M."/>
            <person name="Sethuraman A."/>
            <person name="Zhang X."/>
            <person name="Shinozaki K."/>
            <person name="Nguyen H."/>
            <person name="Wing R."/>
            <person name="Cregan P."/>
            <person name="Specht J."/>
            <person name="Grimwood J."/>
            <person name="Rokhsar D."/>
            <person name="Stacey G."/>
            <person name="Shoemaker R."/>
            <person name="Jackson S."/>
        </authorList>
    </citation>
    <scope>NUCLEOTIDE SEQUENCE</scope>
    <source>
        <tissue evidence="4">Callus</tissue>
    </source>
</reference>
<dbReference type="Proteomes" id="UP000008827">
    <property type="component" value="Chromosome 10"/>
</dbReference>
<keyword evidence="1" id="KW-0547">Nucleotide-binding</keyword>